<evidence type="ECO:0000313" key="3">
    <source>
        <dbReference type="Proteomes" id="UP000324800"/>
    </source>
</evidence>
<feature type="region of interest" description="Disordered" evidence="1">
    <location>
        <begin position="38"/>
        <end position="140"/>
    </location>
</feature>
<feature type="non-terminal residue" evidence="2">
    <location>
        <position position="1"/>
    </location>
</feature>
<feature type="compositionally biased region" description="Acidic residues" evidence="1">
    <location>
        <begin position="43"/>
        <end position="83"/>
    </location>
</feature>
<dbReference type="AlphaFoldDB" id="A0A5J4V002"/>
<feature type="compositionally biased region" description="Basic and acidic residues" evidence="1">
    <location>
        <begin position="84"/>
        <end position="99"/>
    </location>
</feature>
<proteinExistence type="predicted"/>
<protein>
    <submittedName>
        <fullName evidence="2">Uncharacterized protein</fullName>
    </submittedName>
</protein>
<feature type="compositionally biased region" description="Low complexity" evidence="1">
    <location>
        <begin position="221"/>
        <end position="246"/>
    </location>
</feature>
<reference evidence="2 3" key="1">
    <citation type="submission" date="2019-03" db="EMBL/GenBank/DDBJ databases">
        <title>Single cell metagenomics reveals metabolic interactions within the superorganism composed of flagellate Streblomastix strix and complex community of Bacteroidetes bacteria on its surface.</title>
        <authorList>
            <person name="Treitli S.C."/>
            <person name="Kolisko M."/>
            <person name="Husnik F."/>
            <person name="Keeling P."/>
            <person name="Hampl V."/>
        </authorList>
    </citation>
    <scope>NUCLEOTIDE SEQUENCE [LARGE SCALE GENOMIC DNA]</scope>
    <source>
        <strain evidence="2">ST1C</strain>
    </source>
</reference>
<evidence type="ECO:0000313" key="2">
    <source>
        <dbReference type="EMBL" id="KAA6375355.1"/>
    </source>
</evidence>
<organism evidence="2 3">
    <name type="scientific">Streblomastix strix</name>
    <dbReference type="NCBI Taxonomy" id="222440"/>
    <lineage>
        <taxon>Eukaryota</taxon>
        <taxon>Metamonada</taxon>
        <taxon>Preaxostyla</taxon>
        <taxon>Oxymonadida</taxon>
        <taxon>Streblomastigidae</taxon>
        <taxon>Streblomastix</taxon>
    </lineage>
</organism>
<evidence type="ECO:0000256" key="1">
    <source>
        <dbReference type="SAM" id="MobiDB-lite"/>
    </source>
</evidence>
<feature type="compositionally biased region" description="Basic and acidic residues" evidence="1">
    <location>
        <begin position="340"/>
        <end position="384"/>
    </location>
</feature>
<sequence length="616" mass="70977">LQKYQLDQDLQVKIHLIQQYHLFQKQNFKIVVDPTDYFQSDDLNQEDEEREKNDEEQEEEQQEEQQQQDDELEGIKEENEEQNEEVKLIDSQKRKIRENEGDDEALFDNGTKLPTILSSPTLTPVDDSQDVEGGTSPDDVEDLIRQRNESIARTASIAHLAALTADPDSVLYQLMKPMEELIQQAEEAVQIQEQLQEQYEEQLEQEQYEQDQQDKEDNEKQIPQLQQPSNVQQQQQSDKQFQLQKQLSFNRRQPVPIMPQLRSAHSSLSRLPSLSPSRPVATPSNSRKLTQPIYQQDLIGAAQQQQLSKKQLKKLNKKSRTTTLLTKQKVPKTLTLSPLRGREERQQEKQKEKEEQDKIGSESDKRSSDSSSQEPHEQYTDFHKYYVPTSSAASSLYRESTKSALNKQLNPTPEGLAPKGSRPPITLNQLSRRKNKKRMSYSMRGDNISSSMIQDEYKEQPLKVSQTVSKKKRKTQLSIQAVQQIQSTQEQTSNISSTQTQAQDQSNPSVLSSNQNKLSRRKIKQGSNSSIDENAKTELKVTNKSSSISLKKSKKQLNKHSGDDLKQVIQESKMYEVSDGFESTKLKVKGKQRLKLYFSICAFYRILINVTKLLMF</sequence>
<feature type="compositionally biased region" description="Low complexity" evidence="1">
    <location>
        <begin position="261"/>
        <end position="279"/>
    </location>
</feature>
<accession>A0A5J4V002</accession>
<feature type="compositionally biased region" description="Polar residues" evidence="1">
    <location>
        <begin position="282"/>
        <end position="294"/>
    </location>
</feature>
<feature type="compositionally biased region" description="Low complexity" evidence="1">
    <location>
        <begin position="295"/>
        <end position="309"/>
    </location>
</feature>
<name>A0A5J4V002_9EUKA</name>
<feature type="compositionally biased region" description="Polar residues" evidence="1">
    <location>
        <begin position="487"/>
        <end position="517"/>
    </location>
</feature>
<feature type="region of interest" description="Disordered" evidence="1">
    <location>
        <begin position="200"/>
        <end position="459"/>
    </location>
</feature>
<dbReference type="EMBL" id="SNRW01011292">
    <property type="protein sequence ID" value="KAA6375355.1"/>
    <property type="molecule type" value="Genomic_DNA"/>
</dbReference>
<dbReference type="Proteomes" id="UP000324800">
    <property type="component" value="Unassembled WGS sequence"/>
</dbReference>
<feature type="compositionally biased region" description="Basic residues" evidence="1">
    <location>
        <begin position="310"/>
        <end position="320"/>
    </location>
</feature>
<feature type="compositionally biased region" description="Acidic residues" evidence="1">
    <location>
        <begin position="200"/>
        <end position="211"/>
    </location>
</feature>
<gene>
    <name evidence="2" type="ORF">EZS28_029118</name>
</gene>
<feature type="compositionally biased region" description="Polar residues" evidence="1">
    <location>
        <begin position="388"/>
        <end position="411"/>
    </location>
</feature>
<feature type="region of interest" description="Disordered" evidence="1">
    <location>
        <begin position="487"/>
        <end position="562"/>
    </location>
</feature>
<comment type="caution">
    <text evidence="2">The sequence shown here is derived from an EMBL/GenBank/DDBJ whole genome shotgun (WGS) entry which is preliminary data.</text>
</comment>